<evidence type="ECO:0000313" key="1">
    <source>
        <dbReference type="EMBL" id="ERI08047.1"/>
    </source>
</evidence>
<comment type="caution">
    <text evidence="1">The sequence shown here is derived from an EMBL/GenBank/DDBJ whole genome shotgun (WGS) entry which is preliminary data.</text>
</comment>
<dbReference type="STRING" id="649747.HMPREF0083_03888"/>
<sequence length="79" mass="9202">MKNVFHFLILPFVPLYLSHSYGKPGHFMPMLQEGRESKMSDRKGEAGGRLEIRHSGEATCNNYVFHTRMYSPYDMKYVA</sequence>
<dbReference type="HOGENOM" id="CLU_2598387_0_0_9"/>
<reference evidence="1 2" key="1">
    <citation type="submission" date="2013-08" db="EMBL/GenBank/DDBJ databases">
        <authorList>
            <person name="Weinstock G."/>
            <person name="Sodergren E."/>
            <person name="Wylie T."/>
            <person name="Fulton L."/>
            <person name="Fulton R."/>
            <person name="Fronick C."/>
            <person name="O'Laughlin M."/>
            <person name="Godfrey J."/>
            <person name="Miner T."/>
            <person name="Herter B."/>
            <person name="Appelbaum E."/>
            <person name="Cordes M."/>
            <person name="Lek S."/>
            <person name="Wollam A."/>
            <person name="Pepin K.H."/>
            <person name="Palsikar V.B."/>
            <person name="Mitreva M."/>
            <person name="Wilson R.K."/>
        </authorList>
    </citation>
    <scope>NUCLEOTIDE SEQUENCE [LARGE SCALE GENOMIC DNA]</scope>
    <source>
        <strain evidence="1 2">ATCC 12856</strain>
    </source>
</reference>
<dbReference type="EMBL" id="AWSJ01000232">
    <property type="protein sequence ID" value="ERI08047.1"/>
    <property type="molecule type" value="Genomic_DNA"/>
</dbReference>
<dbReference type="Proteomes" id="UP000016511">
    <property type="component" value="Unassembled WGS sequence"/>
</dbReference>
<keyword evidence="2" id="KW-1185">Reference proteome</keyword>
<name>U1Y798_ANEAE</name>
<evidence type="ECO:0000313" key="2">
    <source>
        <dbReference type="Proteomes" id="UP000016511"/>
    </source>
</evidence>
<accession>U1Y798</accession>
<proteinExistence type="predicted"/>
<gene>
    <name evidence="1" type="ORF">HMPREF0083_03888</name>
</gene>
<dbReference type="AlphaFoldDB" id="U1Y798"/>
<protein>
    <submittedName>
        <fullName evidence="1">Uncharacterized protein</fullName>
    </submittedName>
</protein>
<organism evidence="1 2">
    <name type="scientific">Aneurinibacillus aneurinilyticus ATCC 12856</name>
    <dbReference type="NCBI Taxonomy" id="649747"/>
    <lineage>
        <taxon>Bacteria</taxon>
        <taxon>Bacillati</taxon>
        <taxon>Bacillota</taxon>
        <taxon>Bacilli</taxon>
        <taxon>Bacillales</taxon>
        <taxon>Paenibacillaceae</taxon>
        <taxon>Aneurinibacillus group</taxon>
        <taxon>Aneurinibacillus</taxon>
    </lineage>
</organism>